<comment type="caution">
    <text evidence="4">Lacks conserved residue(s) required for the propagation of feature annotation.</text>
</comment>
<dbReference type="Gene3D" id="3.30.70.660">
    <property type="entry name" value="Pseudouridine synthase I, catalytic domain, C-terminal subdomain"/>
    <property type="match status" value="1"/>
</dbReference>
<gene>
    <name evidence="4 8" type="primary">truA</name>
    <name evidence="8" type="ORF">E6K76_01795</name>
</gene>
<evidence type="ECO:0000313" key="9">
    <source>
        <dbReference type="Proteomes" id="UP000316852"/>
    </source>
</evidence>
<dbReference type="PANTHER" id="PTHR11142">
    <property type="entry name" value="PSEUDOURIDYLATE SYNTHASE"/>
    <property type="match status" value="1"/>
</dbReference>
<comment type="caution">
    <text evidence="8">The sequence shown here is derived from an EMBL/GenBank/DDBJ whole genome shotgun (WGS) entry which is preliminary data.</text>
</comment>
<feature type="region of interest" description="Disordered" evidence="6">
    <location>
        <begin position="19"/>
        <end position="65"/>
    </location>
</feature>
<feature type="domain" description="Pseudouridine synthase I TruA alpha/beta" evidence="7">
    <location>
        <begin position="82"/>
        <end position="176"/>
    </location>
</feature>
<evidence type="ECO:0000313" key="8">
    <source>
        <dbReference type="EMBL" id="TMQ60394.1"/>
    </source>
</evidence>
<evidence type="ECO:0000256" key="1">
    <source>
        <dbReference type="ARBA" id="ARBA00009375"/>
    </source>
</evidence>
<accession>A0A538TA26</accession>
<evidence type="ECO:0000256" key="6">
    <source>
        <dbReference type="SAM" id="MobiDB-lite"/>
    </source>
</evidence>
<dbReference type="InterPro" id="IPR001406">
    <property type="entry name" value="PsdUridine_synth_TruA"/>
</dbReference>
<dbReference type="InterPro" id="IPR020097">
    <property type="entry name" value="PsdUridine_synth_TruA_a/b_dom"/>
</dbReference>
<dbReference type="HAMAP" id="MF_00171">
    <property type="entry name" value="TruA"/>
    <property type="match status" value="1"/>
</dbReference>
<dbReference type="NCBIfam" id="TIGR00071">
    <property type="entry name" value="hisT_truA"/>
    <property type="match status" value="1"/>
</dbReference>
<feature type="active site" description="Nucleophile" evidence="4">
    <location>
        <position position="125"/>
    </location>
</feature>
<comment type="subunit">
    <text evidence="4">Homodimer.</text>
</comment>
<dbReference type="InterPro" id="IPR020094">
    <property type="entry name" value="TruA/RsuA/RluB/E/F_N"/>
</dbReference>
<protein>
    <recommendedName>
        <fullName evidence="4">tRNA pseudouridine synthase A</fullName>
        <ecNumber evidence="4">5.4.99.12</ecNumber>
    </recommendedName>
    <alternativeName>
        <fullName evidence="4">tRNA pseudouridine(38-40) synthase</fullName>
    </alternativeName>
    <alternativeName>
        <fullName evidence="4">tRNA pseudouridylate synthase I</fullName>
    </alternativeName>
    <alternativeName>
        <fullName evidence="4">tRNA-uridine isomerase I</fullName>
    </alternativeName>
</protein>
<dbReference type="Proteomes" id="UP000316852">
    <property type="component" value="Unassembled WGS sequence"/>
</dbReference>
<dbReference type="CDD" id="cd02570">
    <property type="entry name" value="PseudoU_synth_EcTruA"/>
    <property type="match status" value="1"/>
</dbReference>
<comment type="catalytic activity">
    <reaction evidence="4 5">
        <text>uridine(38/39/40) in tRNA = pseudouridine(38/39/40) in tRNA</text>
        <dbReference type="Rhea" id="RHEA:22376"/>
        <dbReference type="Rhea" id="RHEA-COMP:10085"/>
        <dbReference type="Rhea" id="RHEA-COMP:10087"/>
        <dbReference type="ChEBI" id="CHEBI:65314"/>
        <dbReference type="ChEBI" id="CHEBI:65315"/>
        <dbReference type="EC" id="5.4.99.12"/>
    </reaction>
</comment>
<reference evidence="8 9" key="1">
    <citation type="journal article" date="2019" name="Nat. Microbiol.">
        <title>Mediterranean grassland soil C-N compound turnover is dependent on rainfall and depth, and is mediated by genomically divergent microorganisms.</title>
        <authorList>
            <person name="Diamond S."/>
            <person name="Andeer P.F."/>
            <person name="Li Z."/>
            <person name="Crits-Christoph A."/>
            <person name="Burstein D."/>
            <person name="Anantharaman K."/>
            <person name="Lane K.R."/>
            <person name="Thomas B.C."/>
            <person name="Pan C."/>
            <person name="Northen T.R."/>
            <person name="Banfield J.F."/>
        </authorList>
    </citation>
    <scope>NUCLEOTIDE SEQUENCE [LARGE SCALE GENOMIC DNA]</scope>
    <source>
        <strain evidence="8">WS_6</strain>
    </source>
</reference>
<feature type="compositionally biased region" description="Polar residues" evidence="6">
    <location>
        <begin position="22"/>
        <end position="32"/>
    </location>
</feature>
<evidence type="ECO:0000256" key="4">
    <source>
        <dbReference type="HAMAP-Rule" id="MF_00171"/>
    </source>
</evidence>
<dbReference type="PANTHER" id="PTHR11142:SF0">
    <property type="entry name" value="TRNA PSEUDOURIDINE SYNTHASE-LIKE 1"/>
    <property type="match status" value="1"/>
</dbReference>
<keyword evidence="3 4" id="KW-0413">Isomerase</keyword>
<proteinExistence type="inferred from homology"/>
<dbReference type="InterPro" id="IPR020095">
    <property type="entry name" value="PsdUridine_synth_TruA_C"/>
</dbReference>
<dbReference type="GO" id="GO:0003723">
    <property type="term" value="F:RNA binding"/>
    <property type="evidence" value="ECO:0007669"/>
    <property type="project" value="InterPro"/>
</dbReference>
<dbReference type="EMBL" id="VBOW01000014">
    <property type="protein sequence ID" value="TMQ60394.1"/>
    <property type="molecule type" value="Genomic_DNA"/>
</dbReference>
<dbReference type="FunFam" id="3.30.70.580:FF:000001">
    <property type="entry name" value="tRNA pseudouridine synthase A"/>
    <property type="match status" value="1"/>
</dbReference>
<dbReference type="GO" id="GO:0160147">
    <property type="term" value="F:tRNA pseudouridine(38-40) synthase activity"/>
    <property type="evidence" value="ECO:0007669"/>
    <property type="project" value="UniProtKB-EC"/>
</dbReference>
<evidence type="ECO:0000256" key="2">
    <source>
        <dbReference type="ARBA" id="ARBA00022694"/>
    </source>
</evidence>
<evidence type="ECO:0000259" key="7">
    <source>
        <dbReference type="Pfam" id="PF01416"/>
    </source>
</evidence>
<feature type="domain" description="Pseudouridine synthase I TruA alpha/beta" evidence="7">
    <location>
        <begin position="214"/>
        <end position="316"/>
    </location>
</feature>
<dbReference type="Pfam" id="PF01416">
    <property type="entry name" value="PseudoU_synth_1"/>
    <property type="match status" value="2"/>
</dbReference>
<dbReference type="EC" id="5.4.99.12" evidence="4"/>
<evidence type="ECO:0000256" key="3">
    <source>
        <dbReference type="ARBA" id="ARBA00023235"/>
    </source>
</evidence>
<dbReference type="GO" id="GO:0031119">
    <property type="term" value="P:tRNA pseudouridine synthesis"/>
    <property type="evidence" value="ECO:0007669"/>
    <property type="project" value="UniProtKB-UniRule"/>
</dbReference>
<keyword evidence="2 4" id="KW-0819">tRNA processing</keyword>
<dbReference type="Gene3D" id="3.30.70.580">
    <property type="entry name" value="Pseudouridine synthase I, catalytic domain, N-terminal subdomain"/>
    <property type="match status" value="1"/>
</dbReference>
<comment type="similarity">
    <text evidence="1 4 5">Belongs to the tRNA pseudouridine synthase TruA family.</text>
</comment>
<organism evidence="8 9">
    <name type="scientific">Eiseniibacteriota bacterium</name>
    <dbReference type="NCBI Taxonomy" id="2212470"/>
    <lineage>
        <taxon>Bacteria</taxon>
        <taxon>Candidatus Eiseniibacteriota</taxon>
    </lineage>
</organism>
<dbReference type="SUPFAM" id="SSF55120">
    <property type="entry name" value="Pseudouridine synthase"/>
    <property type="match status" value="1"/>
</dbReference>
<comment type="function">
    <text evidence="4">Formation of pseudouridine at positions 38, 39 and 40 in the anticodon stem and loop of transfer RNAs.</text>
</comment>
<feature type="binding site" evidence="4">
    <location>
        <position position="183"/>
    </location>
    <ligand>
        <name>substrate</name>
    </ligand>
</feature>
<evidence type="ECO:0000256" key="5">
    <source>
        <dbReference type="RuleBase" id="RU003792"/>
    </source>
</evidence>
<dbReference type="AlphaFoldDB" id="A0A538TA26"/>
<sequence length="330" mass="35910">MGGLATSSPGSFPFSGRCFASATRSPTPSSRGGTWPGAPGARGSTWHGVSGSGPPSWGARAPPHGFSVASEARTLTLRLGIEFDGTEFRGWQVQPRDRTVQGEIEQAIWRVTGARVRIAGAGRTDSGCHAAGQVASATLNTRLTPERLRAALNAHLPPDIRIVEAAEAEPRFHARYRAMRRAYRYLIVPQPSALKRRYAWTRPIRADLEALRSASRPLLGRHDFVSFSKQGGDDGGTVCAVTHAGWSRRGRVTRFDIVADRFLYTMVRRIVSTTIRAAEESGGAKAIREVLEARDRRAAAPPAPAHGLYLMRVRYPGLGWLPKERLDVVA</sequence>
<name>A0A538TA26_UNCEI</name>
<dbReference type="InterPro" id="IPR020103">
    <property type="entry name" value="PsdUridine_synth_cat_dom_sf"/>
</dbReference>